<accession>A0ABX2B223</accession>
<protein>
    <submittedName>
        <fullName evidence="1">Uncharacterized protein</fullName>
    </submittedName>
</protein>
<sequence length="127" mass="14472">MKEHQAQTPAQQLDNLLETMLPEIIRHETENTSTIHLYHTGDYWVAFNMSAYLLTETGMPCDTSAMQIPALPSPLIIAYTTTTVVDTLLDKDNTSEGSCEYKAITAQVASMQSYKEWYREETEIFEE</sequence>
<name>A0ABX2B223_9BACT</name>
<dbReference type="RefSeq" id="WP_172345024.1">
    <property type="nucleotide sequence ID" value="NZ_CASYYZ010000083.1"/>
</dbReference>
<reference evidence="1 2" key="1">
    <citation type="submission" date="2020-05" db="EMBL/GenBank/DDBJ databases">
        <title>Distinct polysaccharide utilization as determinants for interspecies competition between intestinal Prevotella spp.</title>
        <authorList>
            <person name="Galvez E.J.C."/>
            <person name="Iljazovic A."/>
            <person name="Strowig T."/>
        </authorList>
    </citation>
    <scope>NUCLEOTIDE SEQUENCE [LARGE SCALE GENOMIC DNA]</scope>
    <source>
        <strain evidence="1 2">PCHR</strain>
    </source>
</reference>
<evidence type="ECO:0000313" key="1">
    <source>
        <dbReference type="EMBL" id="NPE25559.1"/>
    </source>
</evidence>
<gene>
    <name evidence="1" type="ORF">HPS54_08545</name>
</gene>
<dbReference type="EMBL" id="JABKKJ010000013">
    <property type="protein sequence ID" value="NPE25559.1"/>
    <property type="molecule type" value="Genomic_DNA"/>
</dbReference>
<evidence type="ECO:0000313" key="2">
    <source>
        <dbReference type="Proteomes" id="UP000820977"/>
    </source>
</evidence>
<proteinExistence type="predicted"/>
<keyword evidence="2" id="KW-1185">Reference proteome</keyword>
<comment type="caution">
    <text evidence="1">The sequence shown here is derived from an EMBL/GenBank/DDBJ whole genome shotgun (WGS) entry which is preliminary data.</text>
</comment>
<dbReference type="Proteomes" id="UP000820977">
    <property type="component" value="Unassembled WGS sequence"/>
</dbReference>
<organism evidence="1 2">
    <name type="scientific">Xylanibacter caecicola</name>
    <dbReference type="NCBI Taxonomy" id="2736294"/>
    <lineage>
        <taxon>Bacteria</taxon>
        <taxon>Pseudomonadati</taxon>
        <taxon>Bacteroidota</taxon>
        <taxon>Bacteroidia</taxon>
        <taxon>Bacteroidales</taxon>
        <taxon>Prevotellaceae</taxon>
        <taxon>Xylanibacter</taxon>
    </lineage>
</organism>